<evidence type="ECO:0000313" key="6">
    <source>
        <dbReference type="EMBL" id="PIA96300.1"/>
    </source>
</evidence>
<evidence type="ECO:0000313" key="8">
    <source>
        <dbReference type="Proteomes" id="UP000230605"/>
    </source>
</evidence>
<evidence type="ECO:0000313" key="7">
    <source>
        <dbReference type="EMBL" id="WPB06930.1"/>
    </source>
</evidence>
<evidence type="ECO:0000256" key="3">
    <source>
        <dbReference type="SAM" id="MobiDB-lite"/>
    </source>
</evidence>
<dbReference type="InterPro" id="IPR000873">
    <property type="entry name" value="AMP-dep_synth/lig_dom"/>
</dbReference>
<comment type="similarity">
    <text evidence="1">Belongs to the ATP-dependent AMP-binding enzyme family.</text>
</comment>
<dbReference type="PANTHER" id="PTHR24096:SF149">
    <property type="entry name" value="AMP-BINDING DOMAIN-CONTAINING PROTEIN-RELATED"/>
    <property type="match status" value="1"/>
</dbReference>
<dbReference type="Proteomes" id="UP001302367">
    <property type="component" value="Chromosome 8"/>
</dbReference>
<protein>
    <submittedName>
        <fullName evidence="6">Putative 4-coumarate--CoA ligase 3</fullName>
    </submittedName>
</protein>
<dbReference type="AlphaFoldDB" id="A0A2G5HUT2"/>
<dbReference type="Gene3D" id="3.40.50.12780">
    <property type="entry name" value="N-terminal domain of ligase-like"/>
    <property type="match status" value="1"/>
</dbReference>
<reference evidence="6 8" key="1">
    <citation type="submission" date="2015-10" db="EMBL/GenBank/DDBJ databases">
        <title>The cercosporin biosynthetic gene cluster was horizontally transferred to several fungal lineages and shown to be expanded in Cercospora beticola based on microsynteny with recipient genomes.</title>
        <authorList>
            <person name="De Jonge R."/>
            <person name="Ebert M.K."/>
            <person name="Suttle J.C."/>
            <person name="Jurick Ii W.M."/>
            <person name="Secor G.A."/>
            <person name="Thomma B.P."/>
            <person name="Van De Peer Y."/>
            <person name="Bolton M.D."/>
        </authorList>
    </citation>
    <scope>NUCLEOTIDE SEQUENCE [LARGE SCALE GENOMIC DNA]</scope>
    <source>
        <strain evidence="6 8">09-40</strain>
    </source>
</reference>
<dbReference type="Pfam" id="PF13193">
    <property type="entry name" value="AMP-binding_C"/>
    <property type="match status" value="1"/>
</dbReference>
<dbReference type="GO" id="GO:0016405">
    <property type="term" value="F:CoA-ligase activity"/>
    <property type="evidence" value="ECO:0007669"/>
    <property type="project" value="TreeGrafter"/>
</dbReference>
<dbReference type="SUPFAM" id="SSF56801">
    <property type="entry name" value="Acetyl-CoA synthetase-like"/>
    <property type="match status" value="1"/>
</dbReference>
<dbReference type="PANTHER" id="PTHR24096">
    <property type="entry name" value="LONG-CHAIN-FATTY-ACID--COA LIGASE"/>
    <property type="match status" value="1"/>
</dbReference>
<name>A0A2G5HUT2_CERBT</name>
<dbReference type="InterPro" id="IPR045851">
    <property type="entry name" value="AMP-bd_C_sf"/>
</dbReference>
<evidence type="ECO:0000259" key="5">
    <source>
        <dbReference type="Pfam" id="PF13193"/>
    </source>
</evidence>
<gene>
    <name evidence="6" type="ORF">CB0940_10223</name>
    <name evidence="7" type="ORF">RHO25_011590</name>
</gene>
<accession>A0A2G5HUT2</accession>
<evidence type="ECO:0000313" key="9">
    <source>
        <dbReference type="Proteomes" id="UP001302367"/>
    </source>
</evidence>
<dbReference type="Gene3D" id="3.30.300.30">
    <property type="match status" value="1"/>
</dbReference>
<proteinExistence type="inferred from homology"/>
<reference evidence="7 9" key="2">
    <citation type="submission" date="2023-09" db="EMBL/GenBank/DDBJ databases">
        <title>Complete-Gapless Cercospora beticola genome.</title>
        <authorList>
            <person name="Wyatt N.A."/>
            <person name="Spanner R.E."/>
            <person name="Bolton M.D."/>
        </authorList>
    </citation>
    <scope>NUCLEOTIDE SEQUENCE [LARGE SCALE GENOMIC DNA]</scope>
    <source>
        <strain evidence="7">Cb09-40</strain>
    </source>
</reference>
<keyword evidence="2 6" id="KW-0436">Ligase</keyword>
<feature type="region of interest" description="Disordered" evidence="3">
    <location>
        <begin position="135"/>
        <end position="171"/>
    </location>
</feature>
<evidence type="ECO:0000256" key="1">
    <source>
        <dbReference type="ARBA" id="ARBA00006432"/>
    </source>
</evidence>
<dbReference type="EMBL" id="LKMD01000103">
    <property type="protein sequence ID" value="PIA96300.1"/>
    <property type="molecule type" value="Genomic_DNA"/>
</dbReference>
<keyword evidence="9" id="KW-1185">Reference proteome</keyword>
<dbReference type="EMBL" id="CP134191">
    <property type="protein sequence ID" value="WPB06930.1"/>
    <property type="molecule type" value="Genomic_DNA"/>
</dbReference>
<sequence length="546" mass="59181">MDYTSYIFSNPPSDVNTPILIDASKPERRLTWKEYASGVKRVAVGLQSIGLREQECVALVAENDIYSAVLGDGVVAAGAILASPPPNASRRELVAALQAAHVDWIFAEASCLERVRAAAVESGVGAERILLFDPPDGEQGVQAELTDEQSRRSLSALSSSNEEKYSNPNTAKSPELLIASRLFTSGTTGEAKAAEVSHTATLQRLHDSTWSSGGFLKNLHFIGMHHVSGTTVRQRAAAAGHCSTIARVQDPTQIVDLIKRYQIQSTMLPPRTMIAISRLLQDGIRQKEDLDSLRLVNVGGSGIRNHALDEFKGMLHQEAVLQPVYGSTESGLVSRRQWTGSKEFSSEGFVGTIARTARVKIVDPETDRTLGHDVDGEICITSEGVFNLYCGNEEATNSVFLFDPDGTRWLRTGDKGRLSAKNEVFVTGRYKEVFKVGTEEVAPVEVDSTLLDHPAVKDAAVVKTPDRNDPAYNEVKAYVVSESGVDVTPQEIVNHVAENLSAHKAPTGGVSFTESIPRNAMKKVVRSDLENIPTLPGSAEYLTVET</sequence>
<organism evidence="6 8">
    <name type="scientific">Cercospora beticola</name>
    <name type="common">Sugarbeet leaf spot fungus</name>
    <dbReference type="NCBI Taxonomy" id="122368"/>
    <lineage>
        <taxon>Eukaryota</taxon>
        <taxon>Fungi</taxon>
        <taxon>Dikarya</taxon>
        <taxon>Ascomycota</taxon>
        <taxon>Pezizomycotina</taxon>
        <taxon>Dothideomycetes</taxon>
        <taxon>Dothideomycetidae</taxon>
        <taxon>Mycosphaerellales</taxon>
        <taxon>Mycosphaerellaceae</taxon>
        <taxon>Cercospora</taxon>
    </lineage>
</organism>
<feature type="domain" description="AMP-binding enzyme C-terminal" evidence="5">
    <location>
        <begin position="445"/>
        <end position="522"/>
    </location>
</feature>
<dbReference type="Proteomes" id="UP000230605">
    <property type="component" value="Chromosome 8"/>
</dbReference>
<dbReference type="Pfam" id="PF00501">
    <property type="entry name" value="AMP-binding"/>
    <property type="match status" value="1"/>
</dbReference>
<evidence type="ECO:0000256" key="2">
    <source>
        <dbReference type="ARBA" id="ARBA00022598"/>
    </source>
</evidence>
<feature type="domain" description="AMP-dependent synthetase/ligase" evidence="4">
    <location>
        <begin position="17"/>
        <end position="389"/>
    </location>
</feature>
<dbReference type="OrthoDB" id="288590at2759"/>
<evidence type="ECO:0000259" key="4">
    <source>
        <dbReference type="Pfam" id="PF00501"/>
    </source>
</evidence>
<dbReference type="InterPro" id="IPR042099">
    <property type="entry name" value="ANL_N_sf"/>
</dbReference>
<dbReference type="InterPro" id="IPR025110">
    <property type="entry name" value="AMP-bd_C"/>
</dbReference>